<feature type="signal peptide" evidence="1">
    <location>
        <begin position="1"/>
        <end position="21"/>
    </location>
</feature>
<dbReference type="PANTHER" id="PTHR43118:SF1">
    <property type="entry name" value="RHAMNOGALACTURONAN LYASE (EUROFUNG)"/>
    <property type="match status" value="1"/>
</dbReference>
<gene>
    <name evidence="4" type="ORF">SAMN05444008_10240</name>
</gene>
<sequence>MRTAAKLLLLVFALSGFTSFAQRQAEALNRGMVALRTAPDSVFISWRILGTDPDETRFNLYRRAAGGQLERRNAKPLQVSNFMDAVDEGAATYYIRQLLKGKESGMDSFQLAAGKTAQGYLSLPLQTIPGYTPNDGSVGDLDGDGDYEIVLHQTGRAHDNSHAGPTDPPIFQAYTLEGQLLWTINLGPNIREGAHYTHFMVYDLDGDGRAELAMKTADGTIDGTGAVIGDSTKHYVNTQGRILDGPEYFTIFDGLTGKALATTDYIPSRYPIDGWGGDGGNGRTDSYGNRADRFLACIAYLDGKHPSVVMCRGYYGRTVLAAWDWQNGQLKSRWVFDSQKGSNPFSGQGNHNLTAADIDGDGKDEIVYGSMVVDDDGKGKYSTGLKHGDALHVTDHDPSNPGLEVFGIHELENGGDGFGAALYNGKDGKILFSAAPGTDVGRGVAANIDATNPGSEIWWLGAGGMFNSKGERVGEMPRSANFLVWWDGDKERELLDKTSIEKYGVGKLLTADGCTWNNGTKSNPVLSADILGDWREEVIFRSADNKELRIYSTTIPTPHAQYTLMHDLQYRQGVAAQNVGYNQPQHTSFYMGSDKPEVPRPNIVFTKNAGKK</sequence>
<dbReference type="Gene3D" id="2.60.40.10">
    <property type="entry name" value="Immunoglobulins"/>
    <property type="match status" value="1"/>
</dbReference>
<dbReference type="SUPFAM" id="SSF69318">
    <property type="entry name" value="Integrin alpha N-terminal domain"/>
    <property type="match status" value="1"/>
</dbReference>
<evidence type="ECO:0000259" key="2">
    <source>
        <dbReference type="Pfam" id="PF18370"/>
    </source>
</evidence>
<dbReference type="RefSeq" id="WP_073039592.1">
    <property type="nucleotide sequence ID" value="NZ_FQUO01000002.1"/>
</dbReference>
<accession>A0A1M4USM7</accession>
<dbReference type="InterPro" id="IPR028994">
    <property type="entry name" value="Integrin_alpha_N"/>
</dbReference>
<feature type="chain" id="PRO_5009907778" evidence="1">
    <location>
        <begin position="22"/>
        <end position="612"/>
    </location>
</feature>
<dbReference type="EMBL" id="FQUO01000002">
    <property type="protein sequence ID" value="SHE59637.1"/>
    <property type="molecule type" value="Genomic_DNA"/>
</dbReference>
<dbReference type="InterPro" id="IPR049366">
    <property type="entry name" value="RGL11_C"/>
</dbReference>
<evidence type="ECO:0000256" key="1">
    <source>
        <dbReference type="SAM" id="SignalP"/>
    </source>
</evidence>
<dbReference type="InterPro" id="IPR034641">
    <property type="entry name" value="RGL11"/>
</dbReference>
<keyword evidence="5" id="KW-1185">Reference proteome</keyword>
<name>A0A1M4USM7_9BACT</name>
<feature type="domain" description="Rhamnogalacturonan I lyase beta-sheet" evidence="2">
    <location>
        <begin position="23"/>
        <end position="104"/>
    </location>
</feature>
<dbReference type="AlphaFoldDB" id="A0A1M4USM7"/>
<dbReference type="OrthoDB" id="9802318at2"/>
<proteinExistence type="predicted"/>
<dbReference type="GO" id="GO:0016829">
    <property type="term" value="F:lyase activity"/>
    <property type="evidence" value="ECO:0007669"/>
    <property type="project" value="UniProtKB-KW"/>
</dbReference>
<dbReference type="Proteomes" id="UP000184368">
    <property type="component" value="Unassembled WGS sequence"/>
</dbReference>
<organism evidence="4 5">
    <name type="scientific">Cnuella takakiae</name>
    <dbReference type="NCBI Taxonomy" id="1302690"/>
    <lineage>
        <taxon>Bacteria</taxon>
        <taxon>Pseudomonadati</taxon>
        <taxon>Bacteroidota</taxon>
        <taxon>Chitinophagia</taxon>
        <taxon>Chitinophagales</taxon>
        <taxon>Chitinophagaceae</taxon>
        <taxon>Cnuella</taxon>
    </lineage>
</organism>
<reference evidence="4 5" key="1">
    <citation type="submission" date="2016-11" db="EMBL/GenBank/DDBJ databases">
        <authorList>
            <person name="Jaros S."/>
            <person name="Januszkiewicz K."/>
            <person name="Wedrychowicz H."/>
        </authorList>
    </citation>
    <scope>NUCLEOTIDE SEQUENCE [LARGE SCALE GENOMIC DNA]</scope>
    <source>
        <strain evidence="4 5">DSM 26897</strain>
    </source>
</reference>
<protein>
    <submittedName>
        <fullName evidence="4">Rhamnogalacturonan endolyase</fullName>
    </submittedName>
</protein>
<dbReference type="Pfam" id="PF18370">
    <property type="entry name" value="RGI_lyase"/>
    <property type="match status" value="1"/>
</dbReference>
<evidence type="ECO:0000259" key="3">
    <source>
        <dbReference type="Pfam" id="PF21348"/>
    </source>
</evidence>
<evidence type="ECO:0000313" key="4">
    <source>
        <dbReference type="EMBL" id="SHE59637.1"/>
    </source>
</evidence>
<dbReference type="STRING" id="1302690.BUE76_13495"/>
<feature type="domain" description="Rhamnogalacturonan lyase family 11 C-terminal" evidence="3">
    <location>
        <begin position="131"/>
        <end position="601"/>
    </location>
</feature>
<dbReference type="CDD" id="cd10318">
    <property type="entry name" value="RGL11"/>
    <property type="match status" value="1"/>
</dbReference>
<evidence type="ECO:0000313" key="5">
    <source>
        <dbReference type="Proteomes" id="UP000184368"/>
    </source>
</evidence>
<dbReference type="InterPro" id="IPR013783">
    <property type="entry name" value="Ig-like_fold"/>
</dbReference>
<keyword evidence="1" id="KW-0732">Signal</keyword>
<dbReference type="PANTHER" id="PTHR43118">
    <property type="entry name" value="RHAMNOGALACTURONAN LYASE (EUROFUNG)"/>
    <property type="match status" value="1"/>
</dbReference>
<dbReference type="Pfam" id="PF21348">
    <property type="entry name" value="RGL11_C"/>
    <property type="match status" value="1"/>
</dbReference>
<dbReference type="InterPro" id="IPR041624">
    <property type="entry name" value="RGI_lyase"/>
</dbReference>
<keyword evidence="4" id="KW-0456">Lyase</keyword>